<accession>A0A2R4WZV5</accession>
<dbReference type="PANTHER" id="PTHR43693">
    <property type="entry name" value="PROTEIN PHOSPHATASE CHEZ"/>
    <property type="match status" value="1"/>
</dbReference>
<reference evidence="4 5" key="1">
    <citation type="submission" date="2018-04" db="EMBL/GenBank/DDBJ databases">
        <title>Halococcoides cellulosivorans gen. nov., sp. nov., an extremely halophilic cellulose-utilizing haloarchaeon from hypersaline lakes.</title>
        <authorList>
            <person name="Sorokin D.Y."/>
            <person name="Toshchakov S.V."/>
            <person name="Samarov N.I."/>
            <person name="Korzhenkov A."/>
            <person name="Kublanov I.V."/>
        </authorList>
    </citation>
    <scope>NUCLEOTIDE SEQUENCE [LARGE SCALE GENOMIC DNA]</scope>
    <source>
        <strain evidence="4 5">HArcel1</strain>
    </source>
</reference>
<dbReference type="AlphaFoldDB" id="A0A2R4WZV5"/>
<dbReference type="Proteomes" id="UP000244727">
    <property type="component" value="Chromosome"/>
</dbReference>
<dbReference type="PANTHER" id="PTHR43693:SF1">
    <property type="entry name" value="PROTEIN PHOSPHATASE CHEZ"/>
    <property type="match status" value="1"/>
</dbReference>
<dbReference type="RefSeq" id="WP_108381414.1">
    <property type="nucleotide sequence ID" value="NZ_CP028858.1"/>
</dbReference>
<protein>
    <submittedName>
        <fullName evidence="4">Chemotaxis protein CheA</fullName>
    </submittedName>
</protein>
<evidence type="ECO:0000259" key="3">
    <source>
        <dbReference type="Pfam" id="PF04509"/>
    </source>
</evidence>
<dbReference type="Gene3D" id="3.40.1550.10">
    <property type="entry name" value="CheC-like"/>
    <property type="match status" value="2"/>
</dbReference>
<dbReference type="Pfam" id="PF04509">
    <property type="entry name" value="CheC"/>
    <property type="match status" value="2"/>
</dbReference>
<dbReference type="CDD" id="cd17911">
    <property type="entry name" value="CheC_ClassIII"/>
    <property type="match status" value="2"/>
</dbReference>
<feature type="domain" description="CheC-like protein" evidence="3">
    <location>
        <begin position="290"/>
        <end position="324"/>
    </location>
</feature>
<dbReference type="InterPro" id="IPR028976">
    <property type="entry name" value="CheC-like_sf"/>
</dbReference>
<evidence type="ECO:0000313" key="5">
    <source>
        <dbReference type="Proteomes" id="UP000244727"/>
    </source>
</evidence>
<name>A0A2R4WZV5_9EURY</name>
<dbReference type="KEGG" id="harc:HARCEL1_04655"/>
<dbReference type="GO" id="GO:0016787">
    <property type="term" value="F:hydrolase activity"/>
    <property type="evidence" value="ECO:0007669"/>
    <property type="project" value="UniProtKB-KW"/>
</dbReference>
<evidence type="ECO:0000256" key="1">
    <source>
        <dbReference type="ARBA" id="ARBA00022500"/>
    </source>
</evidence>
<gene>
    <name evidence="4" type="ORF">HARCEL1_04655</name>
</gene>
<keyword evidence="5" id="KW-1185">Reference proteome</keyword>
<dbReference type="GO" id="GO:0006935">
    <property type="term" value="P:chemotaxis"/>
    <property type="evidence" value="ECO:0007669"/>
    <property type="project" value="UniProtKB-KW"/>
</dbReference>
<proteinExistence type="predicted"/>
<keyword evidence="2" id="KW-0378">Hydrolase</keyword>
<dbReference type="EMBL" id="CP028858">
    <property type="protein sequence ID" value="AWB27045.1"/>
    <property type="molecule type" value="Genomic_DNA"/>
</dbReference>
<organism evidence="4 5">
    <name type="scientific">Halococcoides cellulosivorans</name>
    <dbReference type="NCBI Taxonomy" id="1679096"/>
    <lineage>
        <taxon>Archaea</taxon>
        <taxon>Methanobacteriati</taxon>
        <taxon>Methanobacteriota</taxon>
        <taxon>Stenosarchaea group</taxon>
        <taxon>Halobacteria</taxon>
        <taxon>Halobacteriales</taxon>
        <taxon>Haloarculaceae</taxon>
        <taxon>Halococcoides</taxon>
    </lineage>
</organism>
<sequence length="398" mass="43196">MNVDVQSLETIDRLAREGADRAADAAAQMTGIDVAVDVTHITFGDEAIPTDELGADPGIVEFDVEGALAGRAWIVFDEASERSMIQSLVGDDVDGPTAQSGIEEIGNVVLSGFIDGWADYLDTTIDHSPPTYRTEPSEMVLDETTAEGQVFRFESRLEYDGTAQQFHVLVRPDADALSGLLDRQTDTASTLIPLDKLDVFQEMSRRGTERAAENVGMLTDIEVSAEVTRIDFVRIEDVPRRLGTDPYAGTVVEFDGVPSGYLAVLFEERVATTVGGALAGEDGDELTPAHEAALEELGNIVSSGFIDGWANVLQQSIEHTPPRYVHDMGQAILDPLAAQMGQSQSHVFVINSRMHTDTIEFGCEIHALPDLEELRTTLDALDVDRADRTEADPDEIFG</sequence>
<evidence type="ECO:0000313" key="4">
    <source>
        <dbReference type="EMBL" id="AWB27045.1"/>
    </source>
</evidence>
<dbReference type="InterPro" id="IPR050992">
    <property type="entry name" value="CheZ_family_phosphatases"/>
</dbReference>
<dbReference type="SUPFAM" id="SSF103039">
    <property type="entry name" value="CheC-like"/>
    <property type="match status" value="2"/>
</dbReference>
<feature type="domain" description="CheC-like protein" evidence="3">
    <location>
        <begin position="102"/>
        <end position="131"/>
    </location>
</feature>
<dbReference type="InterPro" id="IPR007597">
    <property type="entry name" value="CheC"/>
</dbReference>
<evidence type="ECO:0000256" key="2">
    <source>
        <dbReference type="ARBA" id="ARBA00022801"/>
    </source>
</evidence>
<keyword evidence="1" id="KW-0145">Chemotaxis</keyword>
<dbReference type="GeneID" id="36511772"/>